<evidence type="ECO:0000259" key="1">
    <source>
        <dbReference type="Pfam" id="PF13302"/>
    </source>
</evidence>
<organism evidence="2">
    <name type="scientific">hydrothermal vent metagenome</name>
    <dbReference type="NCBI Taxonomy" id="652676"/>
    <lineage>
        <taxon>unclassified sequences</taxon>
        <taxon>metagenomes</taxon>
        <taxon>ecological metagenomes</taxon>
    </lineage>
</organism>
<dbReference type="SUPFAM" id="SSF55729">
    <property type="entry name" value="Acyl-CoA N-acyltransferases (Nat)"/>
    <property type="match status" value="1"/>
</dbReference>
<dbReference type="InterPro" id="IPR051531">
    <property type="entry name" value="N-acetyltransferase"/>
</dbReference>
<sequence length="97" mass="11349">MAFRLETERLILREWRTNDLDAFHAINSDPRVMKTLGPLMSRKEVADLIMRLKLLQEKDGTCFWALETKADEQPVGWCGMIRGTHHPITDKLEIGWR</sequence>
<gene>
    <name evidence="2" type="ORF">MNBD_ALPHA04-2220</name>
</gene>
<dbReference type="PANTHER" id="PTHR43792">
    <property type="entry name" value="GNAT FAMILY, PUTATIVE (AFU_ORTHOLOGUE AFUA_3G00765)-RELATED-RELATED"/>
    <property type="match status" value="1"/>
</dbReference>
<dbReference type="EMBL" id="UOEF01000112">
    <property type="protein sequence ID" value="VAV90864.1"/>
    <property type="molecule type" value="Genomic_DNA"/>
</dbReference>
<proteinExistence type="predicted"/>
<name>A0A3B0RC63_9ZZZZ</name>
<dbReference type="Pfam" id="PF13302">
    <property type="entry name" value="Acetyltransf_3"/>
    <property type="match status" value="1"/>
</dbReference>
<dbReference type="PANTHER" id="PTHR43792:SF1">
    <property type="entry name" value="N-ACETYLTRANSFERASE DOMAIN-CONTAINING PROTEIN"/>
    <property type="match status" value="1"/>
</dbReference>
<feature type="non-terminal residue" evidence="2">
    <location>
        <position position="97"/>
    </location>
</feature>
<dbReference type="GO" id="GO:0016747">
    <property type="term" value="F:acyltransferase activity, transferring groups other than amino-acyl groups"/>
    <property type="evidence" value="ECO:0007669"/>
    <property type="project" value="InterPro"/>
</dbReference>
<feature type="domain" description="N-acetyltransferase" evidence="1">
    <location>
        <begin position="9"/>
        <end position="97"/>
    </location>
</feature>
<dbReference type="Gene3D" id="3.40.630.30">
    <property type="match status" value="1"/>
</dbReference>
<evidence type="ECO:0000313" key="2">
    <source>
        <dbReference type="EMBL" id="VAV90864.1"/>
    </source>
</evidence>
<reference evidence="2" key="1">
    <citation type="submission" date="2018-06" db="EMBL/GenBank/DDBJ databases">
        <authorList>
            <person name="Zhirakovskaya E."/>
        </authorList>
    </citation>
    <scope>NUCLEOTIDE SEQUENCE</scope>
</reference>
<dbReference type="InterPro" id="IPR000182">
    <property type="entry name" value="GNAT_dom"/>
</dbReference>
<protein>
    <recommendedName>
        <fullName evidence="1">N-acetyltransferase domain-containing protein</fullName>
    </recommendedName>
</protein>
<dbReference type="InterPro" id="IPR016181">
    <property type="entry name" value="Acyl_CoA_acyltransferase"/>
</dbReference>
<dbReference type="AlphaFoldDB" id="A0A3B0RC63"/>
<accession>A0A3B0RC63</accession>